<proteinExistence type="predicted"/>
<dbReference type="EMBL" id="JAAQHG020000001">
    <property type="protein sequence ID" value="KAL1590860.1"/>
    <property type="molecule type" value="Genomic_DNA"/>
</dbReference>
<sequence>MEAPRRAANRQKQRSRRFWLIVAVVVFVVLIVVIVPTAVILSGRHSSKGLASSLILPLYIYPVNDAWQPLWNALNTTSDLNYTIIVNPESGPGNTSLPNDDYLPAIQRLNTFPNVRTVGYVRTGYGTRNISDVLRDVETFSGWADSNQGIQMHGIFFDEAPYQYSAEIAQYMQRANDAVRDASGIQGDKTIIHNPGVIPDEGLALNTTDITVVFEQSFEEYRSLENDLTSLSGDRSQYSFMVHSVPAKKNLQNFVDNLSRHAEYLFVTTSSSNYYEKFGARWREFTQAVPT</sequence>
<dbReference type="Proteomes" id="UP000803884">
    <property type="component" value="Unassembled WGS sequence"/>
</dbReference>
<keyword evidence="3" id="KW-1185">Reference proteome</keyword>
<feature type="transmembrane region" description="Helical" evidence="1">
    <location>
        <begin position="20"/>
        <end position="41"/>
    </location>
</feature>
<name>A0AB34L772_9PEZI</name>
<dbReference type="AlphaFoldDB" id="A0AB34L772"/>
<comment type="caution">
    <text evidence="2">The sequence shown here is derived from an EMBL/GenBank/DDBJ whole genome shotgun (WGS) entry which is preliminary data.</text>
</comment>
<evidence type="ECO:0008006" key="4">
    <source>
        <dbReference type="Google" id="ProtNLM"/>
    </source>
</evidence>
<evidence type="ECO:0000313" key="2">
    <source>
        <dbReference type="EMBL" id="KAL1590860.1"/>
    </source>
</evidence>
<dbReference type="PANTHER" id="PTHR35040:SF9">
    <property type="entry name" value="4-LIKE CELL SURFACE PROTEIN, PUTATIVE (AFU_ORTHOLOGUE AFUA_4G14080)-RELATED"/>
    <property type="match status" value="1"/>
</dbReference>
<protein>
    <recommendedName>
        <fullName evidence="4">Spherulin 4-like cell surface protein</fullName>
    </recommendedName>
</protein>
<dbReference type="PANTHER" id="PTHR35040">
    <property type="match status" value="1"/>
</dbReference>
<dbReference type="RefSeq" id="XP_069233965.1">
    <property type="nucleotide sequence ID" value="XM_069368938.1"/>
</dbReference>
<evidence type="ECO:0000313" key="3">
    <source>
        <dbReference type="Proteomes" id="UP000803884"/>
    </source>
</evidence>
<dbReference type="GeneID" id="96001776"/>
<organism evidence="2 3">
    <name type="scientific">Cladosporium halotolerans</name>
    <dbReference type="NCBI Taxonomy" id="1052096"/>
    <lineage>
        <taxon>Eukaryota</taxon>
        <taxon>Fungi</taxon>
        <taxon>Dikarya</taxon>
        <taxon>Ascomycota</taxon>
        <taxon>Pezizomycotina</taxon>
        <taxon>Dothideomycetes</taxon>
        <taxon>Dothideomycetidae</taxon>
        <taxon>Cladosporiales</taxon>
        <taxon>Cladosporiaceae</taxon>
        <taxon>Cladosporium</taxon>
    </lineage>
</organism>
<evidence type="ECO:0000256" key="1">
    <source>
        <dbReference type="SAM" id="Phobius"/>
    </source>
</evidence>
<accession>A0AB34L772</accession>
<keyword evidence="1" id="KW-1133">Transmembrane helix</keyword>
<keyword evidence="1" id="KW-0472">Membrane</keyword>
<dbReference type="Pfam" id="PF12138">
    <property type="entry name" value="Spherulin4"/>
    <property type="match status" value="1"/>
</dbReference>
<reference evidence="2 3" key="1">
    <citation type="journal article" date="2020" name="Microbiol. Resour. Announc.">
        <title>Draft Genome Sequence of a Cladosporium Species Isolated from the Mesophotic Ascidian Didemnum maculosum.</title>
        <authorList>
            <person name="Gioti A."/>
            <person name="Siaperas R."/>
            <person name="Nikolaivits E."/>
            <person name="Le Goff G."/>
            <person name="Ouazzani J."/>
            <person name="Kotoulas G."/>
            <person name="Topakas E."/>
        </authorList>
    </citation>
    <scope>NUCLEOTIDE SEQUENCE [LARGE SCALE GENOMIC DNA]</scope>
    <source>
        <strain evidence="2 3">TM138-S3</strain>
    </source>
</reference>
<gene>
    <name evidence="2" type="ORF">WHR41_00332</name>
</gene>
<dbReference type="InterPro" id="IPR021986">
    <property type="entry name" value="Spherulin4"/>
</dbReference>
<keyword evidence="1" id="KW-0812">Transmembrane</keyword>